<keyword evidence="13" id="KW-1133">Transmembrane helix</keyword>
<comment type="caution">
    <text evidence="14">The sequence shown here is derived from an EMBL/GenBank/DDBJ whole genome shotgun (WGS) entry which is preliminary data.</text>
</comment>
<evidence type="ECO:0000256" key="7">
    <source>
        <dbReference type="ARBA" id="ARBA00022691"/>
    </source>
</evidence>
<evidence type="ECO:0000256" key="9">
    <source>
        <dbReference type="ARBA" id="ARBA00031350"/>
    </source>
</evidence>
<dbReference type="EMBL" id="BDGG01000002">
    <property type="protein sequence ID" value="GAU92698.1"/>
    <property type="molecule type" value="Genomic_DNA"/>
</dbReference>
<keyword evidence="7" id="KW-0949">S-adenosyl-L-methionine</keyword>
<evidence type="ECO:0000256" key="5">
    <source>
        <dbReference type="ARBA" id="ARBA00022603"/>
    </source>
</evidence>
<dbReference type="GO" id="GO:0032259">
    <property type="term" value="P:methylation"/>
    <property type="evidence" value="ECO:0007669"/>
    <property type="project" value="UniProtKB-KW"/>
</dbReference>
<dbReference type="PANTHER" id="PTHR11579">
    <property type="entry name" value="PROTEIN-L-ISOASPARTATE O-METHYLTRANSFERASE"/>
    <property type="match status" value="1"/>
</dbReference>
<evidence type="ECO:0000256" key="1">
    <source>
        <dbReference type="ARBA" id="ARBA00004496"/>
    </source>
</evidence>
<evidence type="ECO:0000256" key="2">
    <source>
        <dbReference type="ARBA" id="ARBA00005369"/>
    </source>
</evidence>
<evidence type="ECO:0000256" key="3">
    <source>
        <dbReference type="ARBA" id="ARBA00011890"/>
    </source>
</evidence>
<dbReference type="EC" id="2.1.1.77" evidence="3"/>
<accession>A0A1D1V2K6</accession>
<comment type="subcellular location">
    <subcellularLocation>
        <location evidence="1">Cytoplasm</location>
    </subcellularLocation>
</comment>
<evidence type="ECO:0000256" key="6">
    <source>
        <dbReference type="ARBA" id="ARBA00022679"/>
    </source>
</evidence>
<comment type="catalytic activity">
    <reaction evidence="10">
        <text>[protein]-L-isoaspartate + S-adenosyl-L-methionine = [protein]-L-isoaspartate alpha-methyl ester + S-adenosyl-L-homocysteine</text>
        <dbReference type="Rhea" id="RHEA:12705"/>
        <dbReference type="Rhea" id="RHEA-COMP:12143"/>
        <dbReference type="Rhea" id="RHEA-COMP:12144"/>
        <dbReference type="ChEBI" id="CHEBI:57856"/>
        <dbReference type="ChEBI" id="CHEBI:59789"/>
        <dbReference type="ChEBI" id="CHEBI:90596"/>
        <dbReference type="ChEBI" id="CHEBI:90598"/>
        <dbReference type="EC" id="2.1.1.77"/>
    </reaction>
    <physiologicalReaction direction="left-to-right" evidence="10">
        <dbReference type="Rhea" id="RHEA:12706"/>
    </physiologicalReaction>
</comment>
<dbReference type="STRING" id="947166.A0A1D1V2K6"/>
<evidence type="ECO:0000256" key="8">
    <source>
        <dbReference type="ARBA" id="ARBA00031323"/>
    </source>
</evidence>
<organism evidence="14 15">
    <name type="scientific">Ramazzottius varieornatus</name>
    <name type="common">Water bear</name>
    <name type="synonym">Tardigrade</name>
    <dbReference type="NCBI Taxonomy" id="947166"/>
    <lineage>
        <taxon>Eukaryota</taxon>
        <taxon>Metazoa</taxon>
        <taxon>Ecdysozoa</taxon>
        <taxon>Tardigrada</taxon>
        <taxon>Eutardigrada</taxon>
        <taxon>Parachela</taxon>
        <taxon>Hypsibioidea</taxon>
        <taxon>Ramazzottiidae</taxon>
        <taxon>Ramazzottius</taxon>
    </lineage>
</organism>
<proteinExistence type="inferred from homology"/>
<dbReference type="FunFam" id="3.40.50.150:FF:000027">
    <property type="entry name" value="Protein-L-isoaspartate O-methyltransferase"/>
    <property type="match status" value="1"/>
</dbReference>
<comment type="similarity">
    <text evidence="2">Belongs to the methyltransferase superfamily. L-isoaspartyl/D-aspartyl protein methyltransferase family.</text>
</comment>
<evidence type="ECO:0000313" key="15">
    <source>
        <dbReference type="Proteomes" id="UP000186922"/>
    </source>
</evidence>
<dbReference type="Pfam" id="PF01135">
    <property type="entry name" value="PCMT"/>
    <property type="match status" value="1"/>
</dbReference>
<dbReference type="NCBIfam" id="TIGR00080">
    <property type="entry name" value="pimt"/>
    <property type="match status" value="1"/>
</dbReference>
<gene>
    <name evidence="14" type="primary">RvY_04746-1</name>
    <name evidence="14" type="synonym">RvY_04746.1</name>
    <name evidence="14" type="ORF">RvY_04746</name>
</gene>
<evidence type="ECO:0000313" key="14">
    <source>
        <dbReference type="EMBL" id="GAU92698.1"/>
    </source>
</evidence>
<dbReference type="CDD" id="cd02440">
    <property type="entry name" value="AdoMet_MTases"/>
    <property type="match status" value="1"/>
</dbReference>
<feature type="transmembrane region" description="Helical" evidence="13">
    <location>
        <begin position="20"/>
        <end position="41"/>
    </location>
</feature>
<dbReference type="SUPFAM" id="SSF53335">
    <property type="entry name" value="S-adenosyl-L-methionine-dependent methyltransferases"/>
    <property type="match status" value="1"/>
</dbReference>
<keyword evidence="13" id="KW-0472">Membrane</keyword>
<dbReference type="InterPro" id="IPR000682">
    <property type="entry name" value="PCMT"/>
</dbReference>
<dbReference type="OrthoDB" id="73890at2759"/>
<protein>
    <recommendedName>
        <fullName evidence="11">Protein-L-isoaspartate(D-aspartate) O-methyltransferase</fullName>
        <ecNumber evidence="3">2.1.1.77</ecNumber>
    </recommendedName>
    <alternativeName>
        <fullName evidence="9">L-isoaspartyl protein carboxyl methyltransferase</fullName>
    </alternativeName>
    <alternativeName>
        <fullName evidence="12">Protein L-isoaspartyl/D-aspartyl methyltransferase</fullName>
    </alternativeName>
    <alternativeName>
        <fullName evidence="8">Protein-beta-aspartate methyltransferase</fullName>
    </alternativeName>
</protein>
<reference evidence="14 15" key="1">
    <citation type="journal article" date="2016" name="Nat. Commun.">
        <title>Extremotolerant tardigrade genome and improved radiotolerance of human cultured cells by tardigrade-unique protein.</title>
        <authorList>
            <person name="Hashimoto T."/>
            <person name="Horikawa D.D."/>
            <person name="Saito Y."/>
            <person name="Kuwahara H."/>
            <person name="Kozuka-Hata H."/>
            <person name="Shin-I T."/>
            <person name="Minakuchi Y."/>
            <person name="Ohishi K."/>
            <person name="Motoyama A."/>
            <person name="Aizu T."/>
            <person name="Enomoto A."/>
            <person name="Kondo K."/>
            <person name="Tanaka S."/>
            <person name="Hara Y."/>
            <person name="Koshikawa S."/>
            <person name="Sagara H."/>
            <person name="Miura T."/>
            <person name="Yokobori S."/>
            <person name="Miyagawa K."/>
            <person name="Suzuki Y."/>
            <person name="Kubo T."/>
            <person name="Oyama M."/>
            <person name="Kohara Y."/>
            <person name="Fujiyama A."/>
            <person name="Arakawa K."/>
            <person name="Katayama T."/>
            <person name="Toyoda A."/>
            <person name="Kunieda T."/>
        </authorList>
    </citation>
    <scope>NUCLEOTIDE SEQUENCE [LARGE SCALE GENOMIC DNA]</scope>
    <source>
        <strain evidence="14 15">YOKOZUNA-1</strain>
    </source>
</reference>
<sequence>MPIDSEKRRRIQLKVKYLPLLMRAARGNLVFCSLLVFMVLVPSVSRNFFIMAWRSSGKTNGELVRALKSNGLIRDPRVEQAMLKTDRKNYCKTNPYTDSPQSIGYGVTISAPHMHASALDLMADQLKEGTKALDVGSGSGYLTAAMGYMVGPTGKVIGLDHLESLVNLSRENIMKSDSELLTSGRIQLYTTDGRKGFPSEGPYDAIHVGAAAPTIPQALTDQLKPGGRMIIPVGPEGGDQELMQVDKNADGTVTSKSLMGVMYVPLTSAEHQWPASKTSKGSAADL</sequence>
<evidence type="ECO:0000256" key="4">
    <source>
        <dbReference type="ARBA" id="ARBA00022490"/>
    </source>
</evidence>
<evidence type="ECO:0000256" key="11">
    <source>
        <dbReference type="ARBA" id="ARBA00040923"/>
    </source>
</evidence>
<keyword evidence="5" id="KW-0489">Methyltransferase</keyword>
<dbReference type="Proteomes" id="UP000186922">
    <property type="component" value="Unassembled WGS sequence"/>
</dbReference>
<keyword evidence="4" id="KW-0963">Cytoplasm</keyword>
<keyword evidence="15" id="KW-1185">Reference proteome</keyword>
<dbReference type="PANTHER" id="PTHR11579:SF0">
    <property type="entry name" value="PROTEIN-L-ISOASPARTATE(D-ASPARTATE) O-METHYLTRANSFERASE"/>
    <property type="match status" value="1"/>
</dbReference>
<dbReference type="InterPro" id="IPR029063">
    <property type="entry name" value="SAM-dependent_MTases_sf"/>
</dbReference>
<keyword evidence="13" id="KW-0812">Transmembrane</keyword>
<dbReference type="GO" id="GO:0004719">
    <property type="term" value="F:protein-L-isoaspartate (D-aspartate) O-methyltransferase activity"/>
    <property type="evidence" value="ECO:0007669"/>
    <property type="project" value="UniProtKB-EC"/>
</dbReference>
<evidence type="ECO:0000256" key="12">
    <source>
        <dbReference type="ARBA" id="ARBA00042126"/>
    </source>
</evidence>
<evidence type="ECO:0000256" key="13">
    <source>
        <dbReference type="SAM" id="Phobius"/>
    </source>
</evidence>
<dbReference type="AlphaFoldDB" id="A0A1D1V2K6"/>
<name>A0A1D1V2K6_RAMVA</name>
<dbReference type="GO" id="GO:0005737">
    <property type="term" value="C:cytoplasm"/>
    <property type="evidence" value="ECO:0007669"/>
    <property type="project" value="UniProtKB-SubCell"/>
</dbReference>
<dbReference type="Gene3D" id="3.40.50.150">
    <property type="entry name" value="Vaccinia Virus protein VP39"/>
    <property type="match status" value="1"/>
</dbReference>
<keyword evidence="6" id="KW-0808">Transferase</keyword>
<evidence type="ECO:0000256" key="10">
    <source>
        <dbReference type="ARBA" id="ARBA00035815"/>
    </source>
</evidence>